<dbReference type="InterPro" id="IPR036928">
    <property type="entry name" value="AS_sf"/>
</dbReference>
<evidence type="ECO:0000313" key="2">
    <source>
        <dbReference type="EMBL" id="PWV97361.1"/>
    </source>
</evidence>
<evidence type="ECO:0000313" key="3">
    <source>
        <dbReference type="Proteomes" id="UP000246635"/>
    </source>
</evidence>
<proteinExistence type="predicted"/>
<protein>
    <submittedName>
        <fullName evidence="2">Amidase</fullName>
    </submittedName>
</protein>
<dbReference type="AlphaFoldDB" id="A0A2V2YNG7"/>
<dbReference type="Pfam" id="PF01425">
    <property type="entry name" value="Amidase"/>
    <property type="match status" value="1"/>
</dbReference>
<reference evidence="2 3" key="1">
    <citation type="submission" date="2018-05" db="EMBL/GenBank/DDBJ databases">
        <title>Genomic Encyclopedia of Type Strains, Phase III (KMG-III): the genomes of soil and plant-associated and newly described type strains.</title>
        <authorList>
            <person name="Whitman W."/>
        </authorList>
    </citation>
    <scope>NUCLEOTIDE SEQUENCE [LARGE SCALE GENOMIC DNA]</scope>
    <source>
        <strain evidence="2 3">CECT 5696</strain>
    </source>
</reference>
<accession>A0A2V2YNG7</accession>
<dbReference type="InterPro" id="IPR023631">
    <property type="entry name" value="Amidase_dom"/>
</dbReference>
<evidence type="ECO:0000259" key="1">
    <source>
        <dbReference type="Pfam" id="PF01425"/>
    </source>
</evidence>
<dbReference type="SUPFAM" id="SSF75304">
    <property type="entry name" value="Amidase signature (AS) enzymes"/>
    <property type="match status" value="1"/>
</dbReference>
<dbReference type="EMBL" id="QGTQ01000021">
    <property type="protein sequence ID" value="PWV97361.1"/>
    <property type="molecule type" value="Genomic_DNA"/>
</dbReference>
<organism evidence="2 3">
    <name type="scientific">Paenibacillus cellulosilyticus</name>
    <dbReference type="NCBI Taxonomy" id="375489"/>
    <lineage>
        <taxon>Bacteria</taxon>
        <taxon>Bacillati</taxon>
        <taxon>Bacillota</taxon>
        <taxon>Bacilli</taxon>
        <taxon>Bacillales</taxon>
        <taxon>Paenibacillaceae</taxon>
        <taxon>Paenibacillus</taxon>
    </lineage>
</organism>
<gene>
    <name evidence="2" type="ORF">DFQ01_1213</name>
</gene>
<dbReference type="Gene3D" id="3.90.1300.10">
    <property type="entry name" value="Amidase signature (AS) domain"/>
    <property type="match status" value="1"/>
</dbReference>
<name>A0A2V2YNG7_9BACL</name>
<dbReference type="Proteomes" id="UP000246635">
    <property type="component" value="Unassembled WGS sequence"/>
</dbReference>
<comment type="caution">
    <text evidence="2">The sequence shown here is derived from an EMBL/GenBank/DDBJ whole genome shotgun (WGS) entry which is preliminary data.</text>
</comment>
<sequence length="111" mass="12572">MEDIFELINVNSEEASILELQAAFNSGEVTSRELVMHYLYRIAMLDQSGPLINSIMEINPDAIFIAEALDQERKLTGARSPLHGVPVLLKGNIETKDKFIQMQAHWPWSTM</sequence>
<dbReference type="PANTHER" id="PTHR42678:SF34">
    <property type="entry name" value="OS04G0183300 PROTEIN"/>
    <property type="match status" value="1"/>
</dbReference>
<keyword evidence="3" id="KW-1185">Reference proteome</keyword>
<feature type="domain" description="Amidase" evidence="1">
    <location>
        <begin position="33"/>
        <end position="97"/>
    </location>
</feature>
<dbReference type="PANTHER" id="PTHR42678">
    <property type="entry name" value="AMIDASE"/>
    <property type="match status" value="1"/>
</dbReference>